<dbReference type="PIRSF" id="PIRSF000521">
    <property type="entry name" value="Transaminase_4ab_Lys_Orn"/>
    <property type="match status" value="1"/>
</dbReference>
<dbReference type="Gene3D" id="3.90.1150.10">
    <property type="entry name" value="Aspartate Aminotransferase, domain 1"/>
    <property type="match status" value="1"/>
</dbReference>
<accession>A0A382B018</accession>
<evidence type="ECO:0000256" key="2">
    <source>
        <dbReference type="ARBA" id="ARBA00022898"/>
    </source>
</evidence>
<protein>
    <submittedName>
        <fullName evidence="3">Uncharacterized protein</fullName>
    </submittedName>
</protein>
<dbReference type="AlphaFoldDB" id="A0A382B018"/>
<feature type="non-terminal residue" evidence="3">
    <location>
        <position position="412"/>
    </location>
</feature>
<feature type="non-terminal residue" evidence="3">
    <location>
        <position position="1"/>
    </location>
</feature>
<dbReference type="InterPro" id="IPR049704">
    <property type="entry name" value="Aminotrans_3_PPA_site"/>
</dbReference>
<dbReference type="InterPro" id="IPR005814">
    <property type="entry name" value="Aminotrans_3"/>
</dbReference>
<evidence type="ECO:0000256" key="1">
    <source>
        <dbReference type="ARBA" id="ARBA00008954"/>
    </source>
</evidence>
<dbReference type="Gene3D" id="3.40.640.10">
    <property type="entry name" value="Type I PLP-dependent aspartate aminotransferase-like (Major domain)"/>
    <property type="match status" value="1"/>
</dbReference>
<sequence length="412" mass="44977">VKSKKNTLKLRKKHLGPSLSLAYSEPLKILRGKGQYLYDEKGKEYLDCVNNISHVGHCHPAVIQAAHEQNQLLNTNTRYLHDNIVELAEKLCRKLPKPLSICHFVNSGSEANELALRMARAYTGNDSTIVLDHAYHGNTDSLINISPYKFNSKGGQGKSKHVEVVPMPDLFRGEFNNPKTAGKQYAQAVQEAINKHGGGSTFMAESMLGCGGQIPLPNDFLAESYKWIRASSGVCISDEVQVGLGRVGSAYWGFETQEVIPDIVTIGKPLGNGHPIAAVVTTAEIASFFNNGMEYFNSFGGNPVSCAIGLSVLNVIEQEGLQQNALNVGNYLFSELCLLKDKFSLIGDVRGAGLFIGIELVEDRKTLKPATEKAKLITDKMKELGILLSTDGPHNNVIKIKPPLVFTQDNAK</sequence>
<dbReference type="GO" id="GO:0005739">
    <property type="term" value="C:mitochondrion"/>
    <property type="evidence" value="ECO:0007669"/>
    <property type="project" value="TreeGrafter"/>
</dbReference>
<gene>
    <name evidence="3" type="ORF">METZ01_LOCUS159457</name>
</gene>
<dbReference type="InterPro" id="IPR015421">
    <property type="entry name" value="PyrdxlP-dep_Trfase_major"/>
</dbReference>
<keyword evidence="2" id="KW-0663">Pyridoxal phosphate</keyword>
<comment type="similarity">
    <text evidence="1">Belongs to the class-III pyridoxal-phosphate-dependent aminotransferase family.</text>
</comment>
<dbReference type="CDD" id="cd00610">
    <property type="entry name" value="OAT_like"/>
    <property type="match status" value="1"/>
</dbReference>
<dbReference type="EMBL" id="UINC01027408">
    <property type="protein sequence ID" value="SVB06603.1"/>
    <property type="molecule type" value="Genomic_DNA"/>
</dbReference>
<dbReference type="SUPFAM" id="SSF53383">
    <property type="entry name" value="PLP-dependent transferases"/>
    <property type="match status" value="1"/>
</dbReference>
<organism evidence="3">
    <name type="scientific">marine metagenome</name>
    <dbReference type="NCBI Taxonomy" id="408172"/>
    <lineage>
        <taxon>unclassified sequences</taxon>
        <taxon>metagenomes</taxon>
        <taxon>ecological metagenomes</taxon>
    </lineage>
</organism>
<reference evidence="3" key="1">
    <citation type="submission" date="2018-05" db="EMBL/GenBank/DDBJ databases">
        <authorList>
            <person name="Lanie J.A."/>
            <person name="Ng W.-L."/>
            <person name="Kazmierczak K.M."/>
            <person name="Andrzejewski T.M."/>
            <person name="Davidsen T.M."/>
            <person name="Wayne K.J."/>
            <person name="Tettelin H."/>
            <person name="Glass J.I."/>
            <person name="Rusch D."/>
            <person name="Podicherti R."/>
            <person name="Tsui H.-C.T."/>
            <person name="Winkler M.E."/>
        </authorList>
    </citation>
    <scope>NUCLEOTIDE SEQUENCE</scope>
</reference>
<dbReference type="PROSITE" id="PS00600">
    <property type="entry name" value="AA_TRANSFER_CLASS_3"/>
    <property type="match status" value="1"/>
</dbReference>
<dbReference type="InterPro" id="IPR015424">
    <property type="entry name" value="PyrdxlP-dep_Trfase"/>
</dbReference>
<dbReference type="Pfam" id="PF00202">
    <property type="entry name" value="Aminotran_3"/>
    <property type="match status" value="1"/>
</dbReference>
<proteinExistence type="inferred from homology"/>
<dbReference type="PANTHER" id="PTHR45688:SF13">
    <property type="entry name" value="ALANINE--GLYOXYLATE AMINOTRANSFERASE 2-LIKE"/>
    <property type="match status" value="1"/>
</dbReference>
<dbReference type="InterPro" id="IPR015422">
    <property type="entry name" value="PyrdxlP-dep_Trfase_small"/>
</dbReference>
<dbReference type="GO" id="GO:0030170">
    <property type="term" value="F:pyridoxal phosphate binding"/>
    <property type="evidence" value="ECO:0007669"/>
    <property type="project" value="InterPro"/>
</dbReference>
<dbReference type="GO" id="GO:0008483">
    <property type="term" value="F:transaminase activity"/>
    <property type="evidence" value="ECO:0007669"/>
    <property type="project" value="InterPro"/>
</dbReference>
<name>A0A382B018_9ZZZZ</name>
<evidence type="ECO:0000313" key="3">
    <source>
        <dbReference type="EMBL" id="SVB06603.1"/>
    </source>
</evidence>
<dbReference type="PANTHER" id="PTHR45688">
    <property type="match status" value="1"/>
</dbReference>